<dbReference type="AlphaFoldDB" id="A0AAJ0LUS9"/>
<dbReference type="Proteomes" id="UP001271007">
    <property type="component" value="Unassembled WGS sequence"/>
</dbReference>
<sequence>MASLIKVSRDFGSDGDMCATAMETMDGGNCKVSVECNDGIKNEYNDWNVYYVGGRQYFTDDRIGPFSVTFSQKDGGGEGLTNPILQLEYVNSDLEFDVASLAHYYQDDKLDCEKGITPLNCANGPFICEYGDMGNSYIWDSRSKKWICGMPKIGLGGAEDTGLDSNAPTPLGYAPGTCWVHVTQYQKPDPSVDSYSLEVTIYDANENAIGSTGGIVSSAEPVSVYSALPWVLVVSTGGVDDDPVAFAYSDQLWDSNNQEHQSNFGAYDSGNRDGDTAFAC</sequence>
<evidence type="ECO:0000313" key="1">
    <source>
        <dbReference type="EMBL" id="KAK3055951.1"/>
    </source>
</evidence>
<protein>
    <submittedName>
        <fullName evidence="1">Uncharacterized protein</fullName>
    </submittedName>
</protein>
<name>A0AAJ0LUS9_9PEZI</name>
<comment type="caution">
    <text evidence="1">The sequence shown here is derived from an EMBL/GenBank/DDBJ whole genome shotgun (WGS) entry which is preliminary data.</text>
</comment>
<keyword evidence="2" id="KW-1185">Reference proteome</keyword>
<gene>
    <name evidence="1" type="ORF">LTR09_003185</name>
</gene>
<reference evidence="1" key="1">
    <citation type="submission" date="2023-04" db="EMBL/GenBank/DDBJ databases">
        <title>Black Yeasts Isolated from many extreme environments.</title>
        <authorList>
            <person name="Coleine C."/>
            <person name="Stajich J.E."/>
            <person name="Selbmann L."/>
        </authorList>
    </citation>
    <scope>NUCLEOTIDE SEQUENCE</scope>
    <source>
        <strain evidence="1">CCFEE 5312</strain>
    </source>
</reference>
<dbReference type="EMBL" id="JAWDJX010000007">
    <property type="protein sequence ID" value="KAK3055951.1"/>
    <property type="molecule type" value="Genomic_DNA"/>
</dbReference>
<proteinExistence type="predicted"/>
<organism evidence="1 2">
    <name type="scientific">Extremus antarcticus</name>
    <dbReference type="NCBI Taxonomy" id="702011"/>
    <lineage>
        <taxon>Eukaryota</taxon>
        <taxon>Fungi</taxon>
        <taxon>Dikarya</taxon>
        <taxon>Ascomycota</taxon>
        <taxon>Pezizomycotina</taxon>
        <taxon>Dothideomycetes</taxon>
        <taxon>Dothideomycetidae</taxon>
        <taxon>Mycosphaerellales</taxon>
        <taxon>Extremaceae</taxon>
        <taxon>Extremus</taxon>
    </lineage>
</organism>
<evidence type="ECO:0000313" key="2">
    <source>
        <dbReference type="Proteomes" id="UP001271007"/>
    </source>
</evidence>
<accession>A0AAJ0LUS9</accession>